<dbReference type="Proteomes" id="UP001153365">
    <property type="component" value="Unassembled WGS sequence"/>
</dbReference>
<organism evidence="1 2">
    <name type="scientific">Phakopsora pachyrhizi</name>
    <name type="common">Asian soybean rust disease fungus</name>
    <dbReference type="NCBI Taxonomy" id="170000"/>
    <lineage>
        <taxon>Eukaryota</taxon>
        <taxon>Fungi</taxon>
        <taxon>Dikarya</taxon>
        <taxon>Basidiomycota</taxon>
        <taxon>Pucciniomycotina</taxon>
        <taxon>Pucciniomycetes</taxon>
        <taxon>Pucciniales</taxon>
        <taxon>Phakopsoraceae</taxon>
        <taxon>Phakopsora</taxon>
    </lineage>
</organism>
<proteinExistence type="predicted"/>
<dbReference type="EMBL" id="CALTRL010006197">
    <property type="protein sequence ID" value="CAH7690063.1"/>
    <property type="molecule type" value="Genomic_DNA"/>
</dbReference>
<reference evidence="1" key="1">
    <citation type="submission" date="2022-06" db="EMBL/GenBank/DDBJ databases">
        <authorList>
            <consortium name="SYNGENTA / RWTH Aachen University"/>
        </authorList>
    </citation>
    <scope>NUCLEOTIDE SEQUENCE</scope>
</reference>
<gene>
    <name evidence="1" type="ORF">PPACK8108_LOCUS25300</name>
</gene>
<name>A0AAV0BRM4_PHAPC</name>
<comment type="caution">
    <text evidence="1">The sequence shown here is derived from an EMBL/GenBank/DDBJ whole genome shotgun (WGS) entry which is preliminary data.</text>
</comment>
<sequence length="91" mass="10431">MAGLQVARDQEQNKKNLRKCQIAGCNIDLDQRRIQKLGVQLKRYIIEETKSNGTTNFNKQKALKLVHLEKLLTSHQNGLAKAWKEANSLRC</sequence>
<evidence type="ECO:0000313" key="1">
    <source>
        <dbReference type="EMBL" id="CAH7690063.1"/>
    </source>
</evidence>
<evidence type="ECO:0000313" key="2">
    <source>
        <dbReference type="Proteomes" id="UP001153365"/>
    </source>
</evidence>
<protein>
    <submittedName>
        <fullName evidence="1">Uncharacterized protein</fullName>
    </submittedName>
</protein>
<keyword evidence="2" id="KW-1185">Reference proteome</keyword>
<dbReference type="AlphaFoldDB" id="A0AAV0BRM4"/>
<accession>A0AAV0BRM4</accession>